<feature type="transmembrane region" description="Helical" evidence="4">
    <location>
        <begin position="137"/>
        <end position="155"/>
    </location>
</feature>
<proteinExistence type="predicted"/>
<dbReference type="InterPro" id="IPR020846">
    <property type="entry name" value="MFS_dom"/>
</dbReference>
<feature type="transmembrane region" description="Helical" evidence="4">
    <location>
        <begin position="77"/>
        <end position="96"/>
    </location>
</feature>
<reference evidence="7" key="1">
    <citation type="journal article" date="2022" name="Int. J. Syst. Evol. Microbiol.">
        <title>Anaeromyxobacter oryzae sp. nov., Anaeromyxobacter diazotrophicus sp. nov. and Anaeromyxobacter paludicola sp. nov., isolated from paddy soils.</title>
        <authorList>
            <person name="Itoh H."/>
            <person name="Xu Z."/>
            <person name="Mise K."/>
            <person name="Masuda Y."/>
            <person name="Ushijima N."/>
            <person name="Hayakawa C."/>
            <person name="Shiratori Y."/>
            <person name="Senoo K."/>
        </authorList>
    </citation>
    <scope>NUCLEOTIDE SEQUENCE [LARGE SCALE GENOMIC DNA]</scope>
    <source>
        <strain evidence="7">Red232</strain>
    </source>
</reference>
<evidence type="ECO:0000256" key="4">
    <source>
        <dbReference type="SAM" id="Phobius"/>
    </source>
</evidence>
<keyword evidence="3 4" id="KW-0472">Membrane</keyword>
<feature type="transmembrane region" description="Helical" evidence="4">
    <location>
        <begin position="284"/>
        <end position="305"/>
    </location>
</feature>
<keyword evidence="7" id="KW-1185">Reference proteome</keyword>
<evidence type="ECO:0000256" key="2">
    <source>
        <dbReference type="ARBA" id="ARBA00022989"/>
    </source>
</evidence>
<feature type="transmembrane region" description="Helical" evidence="4">
    <location>
        <begin position="311"/>
        <end position="334"/>
    </location>
</feature>
<dbReference type="InterPro" id="IPR050327">
    <property type="entry name" value="Proton-linked_MCT"/>
</dbReference>
<dbReference type="PANTHER" id="PTHR11360:SF304">
    <property type="entry name" value="MFS DOMAIN-CONTAINING PROTEIN"/>
    <property type="match status" value="1"/>
</dbReference>
<protein>
    <submittedName>
        <fullName evidence="6">MFS transporter</fullName>
    </submittedName>
</protein>
<dbReference type="RefSeq" id="WP_248357630.1">
    <property type="nucleotide sequence ID" value="NZ_AP025591.1"/>
</dbReference>
<evidence type="ECO:0000256" key="1">
    <source>
        <dbReference type="ARBA" id="ARBA00022692"/>
    </source>
</evidence>
<dbReference type="PANTHER" id="PTHR11360">
    <property type="entry name" value="MONOCARBOXYLATE TRANSPORTER"/>
    <property type="match status" value="1"/>
</dbReference>
<feature type="transmembrane region" description="Helical" evidence="4">
    <location>
        <begin position="7"/>
        <end position="28"/>
    </location>
</feature>
<name>A0ABM7WP56_9BACT</name>
<evidence type="ECO:0000259" key="5">
    <source>
        <dbReference type="PROSITE" id="PS50850"/>
    </source>
</evidence>
<dbReference type="SUPFAM" id="SSF103473">
    <property type="entry name" value="MFS general substrate transporter"/>
    <property type="match status" value="1"/>
</dbReference>
<evidence type="ECO:0000313" key="6">
    <source>
        <dbReference type="EMBL" id="BDG01238.1"/>
    </source>
</evidence>
<feature type="transmembrane region" description="Helical" evidence="4">
    <location>
        <begin position="223"/>
        <end position="242"/>
    </location>
</feature>
<feature type="transmembrane region" description="Helical" evidence="4">
    <location>
        <begin position="102"/>
        <end position="125"/>
    </location>
</feature>
<feature type="transmembrane region" description="Helical" evidence="4">
    <location>
        <begin position="248"/>
        <end position="272"/>
    </location>
</feature>
<dbReference type="EMBL" id="AP025591">
    <property type="protein sequence ID" value="BDG01238.1"/>
    <property type="molecule type" value="Genomic_DNA"/>
</dbReference>
<dbReference type="Pfam" id="PF07690">
    <property type="entry name" value="MFS_1"/>
    <property type="match status" value="1"/>
</dbReference>
<keyword evidence="1 4" id="KW-0812">Transmembrane</keyword>
<evidence type="ECO:0000256" key="3">
    <source>
        <dbReference type="ARBA" id="ARBA00023136"/>
    </source>
</evidence>
<feature type="transmembrane region" description="Helical" evidence="4">
    <location>
        <begin position="379"/>
        <end position="400"/>
    </location>
</feature>
<dbReference type="InterPro" id="IPR036259">
    <property type="entry name" value="MFS_trans_sf"/>
</dbReference>
<evidence type="ECO:0000313" key="7">
    <source>
        <dbReference type="Proteomes" id="UP001162891"/>
    </source>
</evidence>
<organism evidence="6 7">
    <name type="scientific">Anaeromyxobacter oryzae</name>
    <dbReference type="NCBI Taxonomy" id="2918170"/>
    <lineage>
        <taxon>Bacteria</taxon>
        <taxon>Pseudomonadati</taxon>
        <taxon>Myxococcota</taxon>
        <taxon>Myxococcia</taxon>
        <taxon>Myxococcales</taxon>
        <taxon>Cystobacterineae</taxon>
        <taxon>Anaeromyxobacteraceae</taxon>
        <taxon>Anaeromyxobacter</taxon>
    </lineage>
</organism>
<feature type="transmembrane region" description="Helical" evidence="4">
    <location>
        <begin position="346"/>
        <end position="367"/>
    </location>
</feature>
<feature type="transmembrane region" description="Helical" evidence="4">
    <location>
        <begin position="48"/>
        <end position="65"/>
    </location>
</feature>
<dbReference type="PROSITE" id="PS50850">
    <property type="entry name" value="MFS"/>
    <property type="match status" value="1"/>
</dbReference>
<gene>
    <name evidence="6" type="ORF">AMOR_02340</name>
</gene>
<dbReference type="Proteomes" id="UP001162891">
    <property type="component" value="Chromosome"/>
</dbReference>
<feature type="domain" description="Major facilitator superfamily (MFS) profile" evidence="5">
    <location>
        <begin position="4"/>
        <end position="403"/>
    </location>
</feature>
<keyword evidence="2 4" id="KW-1133">Transmembrane helix</keyword>
<dbReference type="CDD" id="cd17353">
    <property type="entry name" value="MFS_OFA_like"/>
    <property type="match status" value="1"/>
</dbReference>
<dbReference type="Gene3D" id="1.20.1250.20">
    <property type="entry name" value="MFS general substrate transporter like domains"/>
    <property type="match status" value="2"/>
</dbReference>
<dbReference type="InterPro" id="IPR011701">
    <property type="entry name" value="MFS"/>
</dbReference>
<feature type="transmembrane region" description="Helical" evidence="4">
    <location>
        <begin position="161"/>
        <end position="185"/>
    </location>
</feature>
<sequence>MNRRGWLVTLAGMGLNLALGILYAWSIFAKQLAEPVARGGFGWTKTEATLPYTIAIACFAAMMVPAGRLQDRLGPRLVATMGGVLTGLGLCVASFATPALHWPAVAGFGLLAGTGFGLGYAAATPAAVKWFPPEKKGLITGLVVAGFGIAPVYIAPLSKHLLATLGVSTAFRILGVAFLVVATAFSQLIRNPPAGHVVPKKVASAASRAGVDLTWRDVVRTPAFWMLWLQYACAATAGLMIIGHMAKIVAVQSGGTIQIGFVFVALLAVFNAGGRVIAGIISDYIGRSVTIALVCVTQALVMFFFSGFSTIAGFVLGAAVVGFSYGACLALFPATAADYWGTKNMGVNYGILFTAWGVGGVVGPTLAGRIADQTGSYAGAYNIAGVLVSCAFVLAMLSYIQVSVNVDERELTIRLGKRAA</sequence>
<accession>A0ABM7WP56</accession>